<evidence type="ECO:0000256" key="2">
    <source>
        <dbReference type="ARBA" id="ARBA00013346"/>
    </source>
</evidence>
<dbReference type="PANTHER" id="PTHR11579">
    <property type="entry name" value="PROTEIN-L-ISOASPARTATE O-METHYLTRANSFERASE"/>
    <property type="match status" value="1"/>
</dbReference>
<dbReference type="AlphaFoldDB" id="A0A6S6T8N8"/>
<organism evidence="4">
    <name type="scientific">uncultured Thiotrichaceae bacterium</name>
    <dbReference type="NCBI Taxonomy" id="298394"/>
    <lineage>
        <taxon>Bacteria</taxon>
        <taxon>Pseudomonadati</taxon>
        <taxon>Pseudomonadota</taxon>
        <taxon>Gammaproteobacteria</taxon>
        <taxon>Thiotrichales</taxon>
        <taxon>Thiotrichaceae</taxon>
        <taxon>environmental samples</taxon>
    </lineage>
</organism>
<accession>A0A6S6T8N8</accession>
<dbReference type="GO" id="GO:0032259">
    <property type="term" value="P:methylation"/>
    <property type="evidence" value="ECO:0007669"/>
    <property type="project" value="UniProtKB-KW"/>
</dbReference>
<reference evidence="4" key="1">
    <citation type="submission" date="2020-01" db="EMBL/GenBank/DDBJ databases">
        <authorList>
            <person name="Meier V. D."/>
            <person name="Meier V D."/>
        </authorList>
    </citation>
    <scope>NUCLEOTIDE SEQUENCE</scope>
    <source>
        <strain evidence="4">HLG_WM_MAG_08</strain>
    </source>
</reference>
<comment type="similarity">
    <text evidence="1">Belongs to the methyltransferase superfamily. L-isoaspartyl/D-aspartyl protein methyltransferase family.</text>
</comment>
<evidence type="ECO:0000313" key="4">
    <source>
        <dbReference type="EMBL" id="CAA6811503.1"/>
    </source>
</evidence>
<dbReference type="SUPFAM" id="SSF53335">
    <property type="entry name" value="S-adenosyl-L-methionine-dependent methyltransferases"/>
    <property type="match status" value="1"/>
</dbReference>
<dbReference type="Pfam" id="PF01135">
    <property type="entry name" value="PCMT"/>
    <property type="match status" value="1"/>
</dbReference>
<dbReference type="InterPro" id="IPR000682">
    <property type="entry name" value="PCMT"/>
</dbReference>
<dbReference type="Gene3D" id="3.40.50.150">
    <property type="entry name" value="Vaccinia Virus protein VP39"/>
    <property type="match status" value="1"/>
</dbReference>
<keyword evidence="4" id="KW-0808">Transferase</keyword>
<keyword evidence="4" id="KW-0489">Methyltransferase</keyword>
<name>A0A6S6T8N8_9GAMM</name>
<gene>
    <name evidence="4" type="ORF">HELGO_WM37888</name>
</gene>
<sequence length="219" mass="24828">MNPEHARFNMVEQQIRPWDVLNETVLDTFRFLPRENFVLPKWKNLAFADIEIPIGKGESMMHPRVEARMLQELAIQPTDHCLEIGTGSGFITACLAHLGQHVDSVELRKEFSHLAEARLNSIEITNFDLYNDDASRGWQGNSDKQYDAIAITGAVPEYITAFEERLNIGGRLFIISGTPPAMHALLVTRDDENEYSRTAVFETSLKPLSGSEMIESFKF</sequence>
<dbReference type="EMBL" id="CACVAV010000183">
    <property type="protein sequence ID" value="CAA6811503.1"/>
    <property type="molecule type" value="Genomic_DNA"/>
</dbReference>
<evidence type="ECO:0000256" key="1">
    <source>
        <dbReference type="ARBA" id="ARBA00005369"/>
    </source>
</evidence>
<proteinExistence type="inferred from homology"/>
<dbReference type="GO" id="GO:0004719">
    <property type="term" value="F:protein-L-isoaspartate (D-aspartate) O-methyltransferase activity"/>
    <property type="evidence" value="ECO:0007669"/>
    <property type="project" value="InterPro"/>
</dbReference>
<dbReference type="GO" id="GO:0005737">
    <property type="term" value="C:cytoplasm"/>
    <property type="evidence" value="ECO:0007669"/>
    <property type="project" value="TreeGrafter"/>
</dbReference>
<evidence type="ECO:0000256" key="3">
    <source>
        <dbReference type="ARBA" id="ARBA00030757"/>
    </source>
</evidence>
<dbReference type="PANTHER" id="PTHR11579:SF18">
    <property type="entry name" value="PROTEIN-L-ISOASPARTATE O-METHYLTRANSFERASE"/>
    <property type="match status" value="1"/>
</dbReference>
<dbReference type="CDD" id="cd02440">
    <property type="entry name" value="AdoMet_MTases"/>
    <property type="match status" value="1"/>
</dbReference>
<protein>
    <recommendedName>
        <fullName evidence="2">Protein-L-isoaspartate O-methyltransferase</fullName>
    </recommendedName>
    <alternativeName>
        <fullName evidence="3">Protein L-isoaspartyl methyltransferase</fullName>
    </alternativeName>
</protein>
<dbReference type="InterPro" id="IPR029063">
    <property type="entry name" value="SAM-dependent_MTases_sf"/>
</dbReference>